<evidence type="ECO:0000313" key="3">
    <source>
        <dbReference type="Proteomes" id="UP000554965"/>
    </source>
</evidence>
<evidence type="ECO:0000313" key="2">
    <source>
        <dbReference type="EMBL" id="SOJ53701.1"/>
    </source>
</evidence>
<keyword evidence="3" id="KW-1185">Reference proteome</keyword>
<dbReference type="AlphaFoldDB" id="A0A7Z7N9D0"/>
<accession>A0A7Z7N9D0</accession>
<sequence length="64" mass="6485">MSFVIAAPEALLAAASDLARLSSTINAANAAAATQTTGLVAAGADEVSERSPRCLSRTPSNIRR</sequence>
<dbReference type="EMBL" id="OCTY01000002">
    <property type="protein sequence ID" value="SOJ53701.1"/>
    <property type="molecule type" value="Genomic_DNA"/>
</dbReference>
<dbReference type="Proteomes" id="UP000554965">
    <property type="component" value="Unassembled WGS sequence"/>
</dbReference>
<name>A0A7Z7N9D0_9MYCO</name>
<organism evidence="2 3">
    <name type="scientific">Mycobacterium simulans</name>
    <dbReference type="NCBI Taxonomy" id="627089"/>
    <lineage>
        <taxon>Bacteria</taxon>
        <taxon>Bacillati</taxon>
        <taxon>Actinomycetota</taxon>
        <taxon>Actinomycetes</taxon>
        <taxon>Mycobacteriales</taxon>
        <taxon>Mycobacteriaceae</taxon>
        <taxon>Mycobacterium</taxon>
    </lineage>
</organism>
<evidence type="ECO:0000259" key="1">
    <source>
        <dbReference type="Pfam" id="PF00934"/>
    </source>
</evidence>
<gene>
    <name evidence="2" type="ORF">MSIMFB_01200</name>
</gene>
<dbReference type="InterPro" id="IPR000084">
    <property type="entry name" value="PE-PGRS_N"/>
</dbReference>
<reference evidence="2 3" key="1">
    <citation type="submission" date="2017-10" db="EMBL/GenBank/DDBJ databases">
        <authorList>
            <consortium name="Urmite Genomes"/>
        </authorList>
    </citation>
    <scope>NUCLEOTIDE SEQUENCE [LARGE SCALE GENOMIC DNA]</scope>
    <source>
        <strain evidence="2 3">FB-527</strain>
    </source>
</reference>
<dbReference type="SUPFAM" id="SSF140459">
    <property type="entry name" value="PE/PPE dimer-like"/>
    <property type="match status" value="1"/>
</dbReference>
<dbReference type="Gene3D" id="1.10.287.850">
    <property type="entry name" value="HP0062-like domain"/>
    <property type="match status" value="1"/>
</dbReference>
<comment type="caution">
    <text evidence="2">The sequence shown here is derived from an EMBL/GenBank/DDBJ whole genome shotgun (WGS) entry which is preliminary data.</text>
</comment>
<proteinExistence type="predicted"/>
<feature type="domain" description="PE" evidence="1">
    <location>
        <begin position="4"/>
        <end position="50"/>
    </location>
</feature>
<dbReference type="Pfam" id="PF00934">
    <property type="entry name" value="PE"/>
    <property type="match status" value="1"/>
</dbReference>
<dbReference type="InterPro" id="IPR038332">
    <property type="entry name" value="PPE_sf"/>
</dbReference>
<protein>
    <submittedName>
        <fullName evidence="2">Putative PE-PGRS family protein PE_PGRS24</fullName>
    </submittedName>
</protein>